<reference evidence="2" key="1">
    <citation type="submission" date="2023-01" db="EMBL/GenBank/DDBJ databases">
        <title>Genome assembly of the deep-sea coral Lophelia pertusa.</title>
        <authorList>
            <person name="Herrera S."/>
            <person name="Cordes E."/>
        </authorList>
    </citation>
    <scope>NUCLEOTIDE SEQUENCE</scope>
    <source>
        <strain evidence="2">USNM1676648</strain>
        <tissue evidence="2">Polyp</tissue>
    </source>
</reference>
<accession>A0A9X0D366</accession>
<evidence type="ECO:0000313" key="3">
    <source>
        <dbReference type="Proteomes" id="UP001163046"/>
    </source>
</evidence>
<name>A0A9X0D366_9CNID</name>
<evidence type="ECO:0000256" key="1">
    <source>
        <dbReference type="SAM" id="MobiDB-lite"/>
    </source>
</evidence>
<evidence type="ECO:0000313" key="2">
    <source>
        <dbReference type="EMBL" id="KAJ7385185.1"/>
    </source>
</evidence>
<sequence>MAGSDGRHVGVKGHALVAMLMIEYVRAVLKEAMNDVRNARSNNVGQVNNGKGDGYRSLPDLFILKRETEALKQPLCWTGVTPNIFQDLHLPNLQVEIVEENGFSPSRSMRGVQTSDKNTNSDLRTDAQGGWGTWQIYNNLKLRIYVPAQIKSFPNTRSVILLTRTSGSGGKAVVWLDNEDKKEIYINTKSFYGQNRLDTIATRVAPGYHTITCVTSPKKVCVGGYVRSCEHRKLVVKLRDTTETARLTVYDQYDYGLHFEESKTTLLISKNVFVYILQLFVTYSFGYAKGMPHSYRRSKRQCCGSEQFHSVAFELNEDFNETIFAPDMYISTVPASVQEELKAELGKDPFQQWKYKSTWNRMSDLKLDGDLMSKAIQPGNPTRLKNVLIRALKGQQINILIIGGSNSAGGKLGVDEKSLDGLYFKVFTNWWNNTFGKATKAFMKEYEVTIGGTGSYFFAFCYRTFIPKDVKIDIVLIEASINYNMRGKVEAYEQLTRLVLEYPSAPAVLDINLVSGLGLDPATKRLSIHHASTWKILGKASWRVIMI</sequence>
<feature type="region of interest" description="Disordered" evidence="1">
    <location>
        <begin position="105"/>
        <end position="124"/>
    </location>
</feature>
<dbReference type="AlphaFoldDB" id="A0A9X0D366"/>
<keyword evidence="3" id="KW-1185">Reference proteome</keyword>
<proteinExistence type="predicted"/>
<gene>
    <name evidence="2" type="ORF">OS493_017562</name>
</gene>
<dbReference type="Proteomes" id="UP001163046">
    <property type="component" value="Unassembled WGS sequence"/>
</dbReference>
<dbReference type="EMBL" id="MU825882">
    <property type="protein sequence ID" value="KAJ7385185.1"/>
    <property type="molecule type" value="Genomic_DNA"/>
</dbReference>
<dbReference type="PANTHER" id="PTHR34407:SF1">
    <property type="entry name" value="SGNH HYDROLASE-TYPE ESTERASE DOMAIN-CONTAINING PROTEIN"/>
    <property type="match status" value="1"/>
</dbReference>
<feature type="compositionally biased region" description="Polar residues" evidence="1">
    <location>
        <begin position="105"/>
        <end position="122"/>
    </location>
</feature>
<comment type="caution">
    <text evidence="2">The sequence shown here is derived from an EMBL/GenBank/DDBJ whole genome shotgun (WGS) entry which is preliminary data.</text>
</comment>
<dbReference type="PANTHER" id="PTHR34407">
    <property type="entry name" value="EXPRESSED PROTEIN"/>
    <property type="match status" value="1"/>
</dbReference>
<organism evidence="2 3">
    <name type="scientific">Desmophyllum pertusum</name>
    <dbReference type="NCBI Taxonomy" id="174260"/>
    <lineage>
        <taxon>Eukaryota</taxon>
        <taxon>Metazoa</taxon>
        <taxon>Cnidaria</taxon>
        <taxon>Anthozoa</taxon>
        <taxon>Hexacorallia</taxon>
        <taxon>Scleractinia</taxon>
        <taxon>Caryophylliina</taxon>
        <taxon>Caryophylliidae</taxon>
        <taxon>Desmophyllum</taxon>
    </lineage>
</organism>
<protein>
    <submittedName>
        <fullName evidence="2">Uncharacterized protein</fullName>
    </submittedName>
</protein>
<dbReference type="OrthoDB" id="5951887at2759"/>